<dbReference type="Proteomes" id="UP000007875">
    <property type="component" value="Unassembled WGS sequence"/>
</dbReference>
<feature type="compositionally biased region" description="Basic and acidic residues" evidence="1">
    <location>
        <begin position="30"/>
        <end position="58"/>
    </location>
</feature>
<evidence type="ECO:0000313" key="3">
    <source>
        <dbReference type="Proteomes" id="UP000007875"/>
    </source>
</evidence>
<protein>
    <submittedName>
        <fullName evidence="2">Uncharacterized protein</fullName>
    </submittedName>
</protein>
<evidence type="ECO:0000313" key="2">
    <source>
        <dbReference type="Ensembl" id="ENSCSAVP00000019520.1"/>
    </source>
</evidence>
<sequence>MSDKIADRLLGALSQSNMTLTGQLNKHKQKENMGQKDPEIADDKKSDELLPDMRKDRAASIAKRRQRPDVPSRPLSEESSTLSPSELETITDFGVYDPYSNEKVKIRKKKAREEAAKKNKRKSDKKSREVESAEVEEMKSESTELELGSDDVVPEDMGSEKVVETPVVAIRVDSGEY</sequence>
<name>H2ZPK4_CIOSA</name>
<keyword evidence="3" id="KW-1185">Reference proteome</keyword>
<proteinExistence type="predicted"/>
<dbReference type="InParanoid" id="H2ZPK4"/>
<evidence type="ECO:0000256" key="1">
    <source>
        <dbReference type="SAM" id="MobiDB-lite"/>
    </source>
</evidence>
<feature type="compositionally biased region" description="Low complexity" evidence="1">
    <location>
        <begin position="72"/>
        <end position="91"/>
    </location>
</feature>
<dbReference type="Ensembl" id="ENSCSAVT00000019731.1">
    <property type="protein sequence ID" value="ENSCSAVP00000019520.1"/>
    <property type="gene ID" value="ENSCSAVG00000011445.1"/>
</dbReference>
<feature type="compositionally biased region" description="Basic and acidic residues" evidence="1">
    <location>
        <begin position="126"/>
        <end position="142"/>
    </location>
</feature>
<dbReference type="HOGENOM" id="CLU_1521175_0_0_1"/>
<organism evidence="2 3">
    <name type="scientific">Ciona savignyi</name>
    <name type="common">Pacific transparent sea squirt</name>
    <dbReference type="NCBI Taxonomy" id="51511"/>
    <lineage>
        <taxon>Eukaryota</taxon>
        <taxon>Metazoa</taxon>
        <taxon>Chordata</taxon>
        <taxon>Tunicata</taxon>
        <taxon>Ascidiacea</taxon>
        <taxon>Phlebobranchia</taxon>
        <taxon>Cionidae</taxon>
        <taxon>Ciona</taxon>
    </lineage>
</organism>
<feature type="region of interest" description="Disordered" evidence="1">
    <location>
        <begin position="18"/>
        <end position="160"/>
    </location>
</feature>
<reference evidence="3" key="1">
    <citation type="submission" date="2003-08" db="EMBL/GenBank/DDBJ databases">
        <authorList>
            <person name="Birren B."/>
            <person name="Nusbaum C."/>
            <person name="Abebe A."/>
            <person name="Abouelleil A."/>
            <person name="Adekoya E."/>
            <person name="Ait-zahra M."/>
            <person name="Allen N."/>
            <person name="Allen T."/>
            <person name="An P."/>
            <person name="Anderson M."/>
            <person name="Anderson S."/>
            <person name="Arachchi H."/>
            <person name="Armbruster J."/>
            <person name="Bachantsang P."/>
            <person name="Baldwin J."/>
            <person name="Barry A."/>
            <person name="Bayul T."/>
            <person name="Blitshsteyn B."/>
            <person name="Bloom T."/>
            <person name="Blye J."/>
            <person name="Boguslavskiy L."/>
            <person name="Borowsky M."/>
            <person name="Boukhgalter B."/>
            <person name="Brunache A."/>
            <person name="Butler J."/>
            <person name="Calixte N."/>
            <person name="Calvo S."/>
            <person name="Camarata J."/>
            <person name="Campo K."/>
            <person name="Chang J."/>
            <person name="Cheshatsang Y."/>
            <person name="Citroen M."/>
            <person name="Collymore A."/>
            <person name="Considine T."/>
            <person name="Cook A."/>
            <person name="Cooke P."/>
            <person name="Corum B."/>
            <person name="Cuomo C."/>
            <person name="David R."/>
            <person name="Dawoe T."/>
            <person name="Degray S."/>
            <person name="Dodge S."/>
            <person name="Dooley K."/>
            <person name="Dorje P."/>
            <person name="Dorjee K."/>
            <person name="Dorris L."/>
            <person name="Duffey N."/>
            <person name="Dupes A."/>
            <person name="Elkins T."/>
            <person name="Engels R."/>
            <person name="Erickson J."/>
            <person name="Farina A."/>
            <person name="Faro S."/>
            <person name="Ferreira P."/>
            <person name="Fischer H."/>
            <person name="Fitzgerald M."/>
            <person name="Foley K."/>
            <person name="Gage D."/>
            <person name="Galagan J."/>
            <person name="Gearin G."/>
            <person name="Gnerre S."/>
            <person name="Gnirke A."/>
            <person name="Goyette A."/>
            <person name="Graham J."/>
            <person name="Grandbois E."/>
            <person name="Gyaltsen K."/>
            <person name="Hafez N."/>
            <person name="Hagopian D."/>
            <person name="Hagos B."/>
            <person name="Hall J."/>
            <person name="Hatcher B."/>
            <person name="Heller A."/>
            <person name="Higgins H."/>
            <person name="Honan T."/>
            <person name="Horn A."/>
            <person name="Houde N."/>
            <person name="Hughes L."/>
            <person name="Hulme W."/>
            <person name="Husby E."/>
            <person name="Iliev I."/>
            <person name="Jaffe D."/>
            <person name="Jones C."/>
            <person name="Kamal M."/>
            <person name="Kamat A."/>
            <person name="Kamvysselis M."/>
            <person name="Karlsson E."/>
            <person name="Kells C."/>
            <person name="Kieu A."/>
            <person name="Kisner P."/>
            <person name="Kodira C."/>
            <person name="Kulbokas E."/>
            <person name="Labutti K."/>
            <person name="Lama D."/>
            <person name="Landers T."/>
            <person name="Leger J."/>
            <person name="Levine S."/>
            <person name="Lewis D."/>
            <person name="Lewis T."/>
            <person name="Lindblad-toh K."/>
            <person name="Liu X."/>
            <person name="Lokyitsang T."/>
            <person name="Lokyitsang Y."/>
            <person name="Lucien O."/>
            <person name="Lui A."/>
            <person name="Ma L.J."/>
            <person name="Mabbitt R."/>
            <person name="Macdonald J."/>
            <person name="Maclean C."/>
            <person name="Major J."/>
            <person name="Manning J."/>
            <person name="Marabella R."/>
            <person name="Maru K."/>
            <person name="Matthews C."/>
            <person name="Mauceli E."/>
            <person name="Mccarthy M."/>
            <person name="Mcdonough S."/>
            <person name="Mcghee T."/>
            <person name="Meldrim J."/>
            <person name="Meneus L."/>
            <person name="Mesirov J."/>
            <person name="Mihalev A."/>
            <person name="Mihova T."/>
            <person name="Mikkelsen T."/>
            <person name="Mlenga V."/>
            <person name="Moru K."/>
            <person name="Mozes J."/>
            <person name="Mulrain L."/>
            <person name="Munson G."/>
            <person name="Naylor J."/>
            <person name="Newes C."/>
            <person name="Nguyen C."/>
            <person name="Nguyen N."/>
            <person name="Nguyen T."/>
            <person name="Nicol R."/>
            <person name="Nielsen C."/>
            <person name="Nizzari M."/>
            <person name="Norbu C."/>
            <person name="Norbu N."/>
            <person name="O'donnell P."/>
            <person name="Okoawo O."/>
            <person name="O'leary S."/>
            <person name="Omotosho B."/>
            <person name="O'neill K."/>
            <person name="Osman S."/>
            <person name="Parker S."/>
            <person name="Perrin D."/>
            <person name="Phunkhang P."/>
            <person name="Piqani B."/>
            <person name="Purcell S."/>
            <person name="Rachupka T."/>
            <person name="Ramasamy U."/>
            <person name="Rameau R."/>
            <person name="Ray V."/>
            <person name="Raymond C."/>
            <person name="Retta R."/>
            <person name="Richardson S."/>
            <person name="Rise C."/>
            <person name="Rodriguez J."/>
            <person name="Rogers J."/>
            <person name="Rogov P."/>
            <person name="Rutman M."/>
            <person name="Schupbach R."/>
            <person name="Seaman C."/>
            <person name="Settipalli S."/>
            <person name="Sharpe T."/>
            <person name="Sheridan J."/>
            <person name="Sherpa N."/>
            <person name="Shi J."/>
            <person name="Smirnov S."/>
            <person name="Smith C."/>
            <person name="Sougnez C."/>
            <person name="Spencer B."/>
            <person name="Stalker J."/>
            <person name="Stange-thomann N."/>
            <person name="Stavropoulos S."/>
            <person name="Stetson K."/>
            <person name="Stone C."/>
            <person name="Stone S."/>
            <person name="Stubbs M."/>
            <person name="Talamas J."/>
            <person name="Tchuinga P."/>
            <person name="Tenzing P."/>
            <person name="Tesfaye S."/>
            <person name="Theodore J."/>
            <person name="Thoulutsang Y."/>
            <person name="Topham K."/>
            <person name="Towey S."/>
            <person name="Tsamla T."/>
            <person name="Tsomo N."/>
            <person name="Vallee D."/>
            <person name="Vassiliev H."/>
            <person name="Venkataraman V."/>
            <person name="Vinson J."/>
            <person name="Vo A."/>
            <person name="Wade C."/>
            <person name="Wang S."/>
            <person name="Wangchuk T."/>
            <person name="Wangdi T."/>
            <person name="Whittaker C."/>
            <person name="Wilkinson J."/>
            <person name="Wu Y."/>
            <person name="Wyman D."/>
            <person name="Yadav S."/>
            <person name="Yang S."/>
            <person name="Yang X."/>
            <person name="Yeager S."/>
            <person name="Yee E."/>
            <person name="Young G."/>
            <person name="Zainoun J."/>
            <person name="Zembeck L."/>
            <person name="Zimmer A."/>
            <person name="Zody M."/>
            <person name="Lander E."/>
        </authorList>
    </citation>
    <scope>NUCLEOTIDE SEQUENCE [LARGE SCALE GENOMIC DNA]</scope>
</reference>
<dbReference type="AlphaFoldDB" id="H2ZPK4"/>
<accession>H2ZPK4</accession>
<reference evidence="2" key="3">
    <citation type="submission" date="2025-09" db="UniProtKB">
        <authorList>
            <consortium name="Ensembl"/>
        </authorList>
    </citation>
    <scope>IDENTIFICATION</scope>
</reference>
<feature type="compositionally biased region" description="Acidic residues" evidence="1">
    <location>
        <begin position="143"/>
        <end position="154"/>
    </location>
</feature>
<reference evidence="2" key="2">
    <citation type="submission" date="2025-08" db="UniProtKB">
        <authorList>
            <consortium name="Ensembl"/>
        </authorList>
    </citation>
    <scope>IDENTIFICATION</scope>
</reference>